<dbReference type="AlphaFoldDB" id="A0A0B0PQ35"/>
<proteinExistence type="predicted"/>
<keyword evidence="2" id="KW-1185">Reference proteome</keyword>
<name>A0A0B0PQ35_GOSAR</name>
<dbReference type="Proteomes" id="UP000032142">
    <property type="component" value="Unassembled WGS sequence"/>
</dbReference>
<accession>A0A0B0PQ35</accession>
<evidence type="ECO:0000313" key="2">
    <source>
        <dbReference type="Proteomes" id="UP000032142"/>
    </source>
</evidence>
<dbReference type="EMBL" id="KN445536">
    <property type="protein sequence ID" value="KHG28583.1"/>
    <property type="molecule type" value="Genomic_DNA"/>
</dbReference>
<sequence length="22" mass="2632">MFYRCRLKCLVARKEISFPAIS</sequence>
<gene>
    <name evidence="1" type="ORF">F383_34957</name>
</gene>
<reference evidence="2" key="1">
    <citation type="submission" date="2014-09" db="EMBL/GenBank/DDBJ databases">
        <authorList>
            <person name="Mudge J."/>
            <person name="Ramaraj T."/>
            <person name="Lindquist I.E."/>
            <person name="Bharti A.K."/>
            <person name="Sundararajan A."/>
            <person name="Cameron C.T."/>
            <person name="Woodward J.E."/>
            <person name="May G.D."/>
            <person name="Brubaker C."/>
            <person name="Broadhvest J."/>
            <person name="Wilkins T.A."/>
        </authorList>
    </citation>
    <scope>NUCLEOTIDE SEQUENCE</scope>
    <source>
        <strain evidence="2">cv. AKA8401</strain>
    </source>
</reference>
<evidence type="ECO:0000313" key="1">
    <source>
        <dbReference type="EMBL" id="KHG28583.1"/>
    </source>
</evidence>
<protein>
    <submittedName>
        <fullName evidence="1">Uncharacterized protein</fullName>
    </submittedName>
</protein>
<organism evidence="1 2">
    <name type="scientific">Gossypium arboreum</name>
    <name type="common">Tree cotton</name>
    <name type="synonym">Gossypium nanking</name>
    <dbReference type="NCBI Taxonomy" id="29729"/>
    <lineage>
        <taxon>Eukaryota</taxon>
        <taxon>Viridiplantae</taxon>
        <taxon>Streptophyta</taxon>
        <taxon>Embryophyta</taxon>
        <taxon>Tracheophyta</taxon>
        <taxon>Spermatophyta</taxon>
        <taxon>Magnoliopsida</taxon>
        <taxon>eudicotyledons</taxon>
        <taxon>Gunneridae</taxon>
        <taxon>Pentapetalae</taxon>
        <taxon>rosids</taxon>
        <taxon>malvids</taxon>
        <taxon>Malvales</taxon>
        <taxon>Malvaceae</taxon>
        <taxon>Malvoideae</taxon>
        <taxon>Gossypium</taxon>
    </lineage>
</organism>